<evidence type="ECO:0000313" key="1">
    <source>
        <dbReference type="EMBL" id="EGG11553.1"/>
    </source>
</evidence>
<protein>
    <submittedName>
        <fullName evidence="1">Uncharacterized protein</fullName>
    </submittedName>
</protein>
<accession>F4R798</accession>
<dbReference type="HOGENOM" id="CLU_1938613_0_0_1"/>
<dbReference type="EMBL" id="GL883092">
    <property type="protein sequence ID" value="EGG11553.1"/>
    <property type="molecule type" value="Genomic_DNA"/>
</dbReference>
<reference evidence="2" key="1">
    <citation type="journal article" date="2011" name="Proc. Natl. Acad. Sci. U.S.A.">
        <title>Obligate biotrophy features unraveled by the genomic analysis of rust fungi.</title>
        <authorList>
            <person name="Duplessis S."/>
            <person name="Cuomo C.A."/>
            <person name="Lin Y.-C."/>
            <person name="Aerts A."/>
            <person name="Tisserant E."/>
            <person name="Veneault-Fourrey C."/>
            <person name="Joly D.L."/>
            <person name="Hacquard S."/>
            <person name="Amselem J."/>
            <person name="Cantarel B.L."/>
            <person name="Chiu R."/>
            <person name="Coutinho P.M."/>
            <person name="Feau N."/>
            <person name="Field M."/>
            <person name="Frey P."/>
            <person name="Gelhaye E."/>
            <person name="Goldberg J."/>
            <person name="Grabherr M.G."/>
            <person name="Kodira C.D."/>
            <person name="Kohler A."/>
            <person name="Kuees U."/>
            <person name="Lindquist E.A."/>
            <person name="Lucas S.M."/>
            <person name="Mago R."/>
            <person name="Mauceli E."/>
            <person name="Morin E."/>
            <person name="Murat C."/>
            <person name="Pangilinan J.L."/>
            <person name="Park R."/>
            <person name="Pearson M."/>
            <person name="Quesneville H."/>
            <person name="Rouhier N."/>
            <person name="Sakthikumar S."/>
            <person name="Salamov A.A."/>
            <person name="Schmutz J."/>
            <person name="Selles B."/>
            <person name="Shapiro H."/>
            <person name="Tanguay P."/>
            <person name="Tuskan G.A."/>
            <person name="Henrissat B."/>
            <person name="Van de Peer Y."/>
            <person name="Rouze P."/>
            <person name="Ellis J.G."/>
            <person name="Dodds P.N."/>
            <person name="Schein J.E."/>
            <person name="Zhong S."/>
            <person name="Hamelin R.C."/>
            <person name="Grigoriev I.V."/>
            <person name="Szabo L.J."/>
            <person name="Martin F."/>
        </authorList>
    </citation>
    <scope>NUCLEOTIDE SEQUENCE [LARGE SCALE GENOMIC DNA]</scope>
    <source>
        <strain evidence="2">98AG31 / pathotype 3-4-7</strain>
    </source>
</reference>
<name>F4R798_MELLP</name>
<organism evidence="2">
    <name type="scientific">Melampsora larici-populina (strain 98AG31 / pathotype 3-4-7)</name>
    <name type="common">Poplar leaf rust fungus</name>
    <dbReference type="NCBI Taxonomy" id="747676"/>
    <lineage>
        <taxon>Eukaryota</taxon>
        <taxon>Fungi</taxon>
        <taxon>Dikarya</taxon>
        <taxon>Basidiomycota</taxon>
        <taxon>Pucciniomycotina</taxon>
        <taxon>Pucciniomycetes</taxon>
        <taxon>Pucciniales</taxon>
        <taxon>Melampsoraceae</taxon>
        <taxon>Melampsora</taxon>
    </lineage>
</organism>
<dbReference type="KEGG" id="mlr:MELLADRAFT_102588"/>
<sequence>MKTEEFKFLRFWLQIGLTPGIKFSSVIQHDELAALIVKHVMGPAIEGLEGTLHGHDTIDVDKAIKYLNNCQYSDKIAKILHTFYAFLELCCPRITAAIGDDGNFDNTSMVLRMFAPPKKAIVTKCFGDLD</sequence>
<dbReference type="Proteomes" id="UP000001072">
    <property type="component" value="Unassembled WGS sequence"/>
</dbReference>
<dbReference type="AlphaFoldDB" id="F4R798"/>
<dbReference type="InParanoid" id="F4R798"/>
<evidence type="ECO:0000313" key="2">
    <source>
        <dbReference type="Proteomes" id="UP000001072"/>
    </source>
</evidence>
<dbReference type="RefSeq" id="XP_007405188.1">
    <property type="nucleotide sequence ID" value="XM_007405126.1"/>
</dbReference>
<keyword evidence="2" id="KW-1185">Reference proteome</keyword>
<proteinExistence type="predicted"/>
<gene>
    <name evidence="1" type="ORF">MELLADRAFT_102588</name>
</gene>
<dbReference type="VEuPathDB" id="FungiDB:MELLADRAFT_102588"/>
<dbReference type="GeneID" id="18921720"/>